<evidence type="ECO:0000313" key="3">
    <source>
        <dbReference type="Proteomes" id="UP000078070"/>
    </source>
</evidence>
<gene>
    <name evidence="2" type="ORF">A8C75_14440</name>
</gene>
<dbReference type="CDD" id="cd10447">
    <property type="entry name" value="GIY-YIG_unchar_2"/>
    <property type="match status" value="1"/>
</dbReference>
<protein>
    <recommendedName>
        <fullName evidence="1">DUF4357 domain-containing protein</fullName>
    </recommendedName>
</protein>
<dbReference type="Pfam" id="PF14267">
    <property type="entry name" value="DUF4357"/>
    <property type="match status" value="1"/>
</dbReference>
<evidence type="ECO:0000313" key="2">
    <source>
        <dbReference type="EMBL" id="ANG63553.1"/>
    </source>
</evidence>
<dbReference type="AlphaFoldDB" id="A0A1A9F1E6"/>
<reference evidence="2 3" key="2">
    <citation type="journal article" date="2018" name="Int. J. Syst. Evol. Microbiol.">
        <title>Marinobacterium aestuarii sp. nov., a benzene-degrading marine bacterium isolated from estuary sediment.</title>
        <authorList>
            <person name="Bae S.S."/>
            <person name="Jung J."/>
            <person name="Chung D."/>
            <person name="Baek K."/>
        </authorList>
    </citation>
    <scope>NUCLEOTIDE SEQUENCE [LARGE SCALE GENOMIC DNA]</scope>
    <source>
        <strain evidence="2 3">ST58-10</strain>
    </source>
</reference>
<keyword evidence="3" id="KW-1185">Reference proteome</keyword>
<dbReference type="EMBL" id="CP015839">
    <property type="protein sequence ID" value="ANG63553.1"/>
    <property type="molecule type" value="Genomic_DNA"/>
</dbReference>
<dbReference type="KEGG" id="mars:A8C75_14440"/>
<reference evidence="3" key="1">
    <citation type="submission" date="2016-05" db="EMBL/GenBank/DDBJ databases">
        <authorList>
            <person name="Baek K."/>
            <person name="Yang S.-J."/>
        </authorList>
    </citation>
    <scope>NUCLEOTIDE SEQUENCE [LARGE SCALE GENOMIC DNA]</scope>
    <source>
        <strain evidence="3">ST58-10</strain>
    </source>
</reference>
<feature type="domain" description="DUF4357" evidence="1">
    <location>
        <begin position="224"/>
        <end position="277"/>
    </location>
</feature>
<evidence type="ECO:0000259" key="1">
    <source>
        <dbReference type="Pfam" id="PF14267"/>
    </source>
</evidence>
<sequence>MPSATIKLFLIYGDSKRLRTAELSNWSGKAVGAPRTELDELLAREELLQSGVYILTGYNPASGAPLAYIGEAEVLKDRLKAHKSKEFWVQATVFISKDENLTKSHIRYLEGRLIEEAKSAARYDLDNGQASGSRLPESDREDMEIFLSKIQQLLPVLGSELLTPVVNRTAEPSENHEQLVCAIKGIEAHGEQTSSGFVIFKGSRAVLADRPSAAIQHPFVVTLRQKLVAEGVLVEDGSSYLFTKDTEFTSPSSAAAVVHGGGANGLIAWKNAQGQTLKGLGA</sequence>
<accession>A0A1A9F1E6</accession>
<dbReference type="InterPro" id="IPR025579">
    <property type="entry name" value="DUF4357"/>
</dbReference>
<proteinExistence type="predicted"/>
<dbReference type="RefSeq" id="WP_067383771.1">
    <property type="nucleotide sequence ID" value="NZ_CP015839.1"/>
</dbReference>
<organism evidence="2 3">
    <name type="scientific">Marinobacterium aestuarii</name>
    <dbReference type="NCBI Taxonomy" id="1821621"/>
    <lineage>
        <taxon>Bacteria</taxon>
        <taxon>Pseudomonadati</taxon>
        <taxon>Pseudomonadota</taxon>
        <taxon>Gammaproteobacteria</taxon>
        <taxon>Oceanospirillales</taxon>
        <taxon>Oceanospirillaceae</taxon>
        <taxon>Marinobacterium</taxon>
    </lineage>
</organism>
<name>A0A1A9F1E6_9GAMM</name>
<dbReference type="Proteomes" id="UP000078070">
    <property type="component" value="Chromosome"/>
</dbReference>
<dbReference type="STRING" id="1821621.A8C75_14440"/>